<dbReference type="InterPro" id="IPR013219">
    <property type="entry name" value="Ribosomal_mS33"/>
</dbReference>
<dbReference type="EMBL" id="LAVV01006296">
    <property type="protein sequence ID" value="KNZ60355.1"/>
    <property type="molecule type" value="Genomic_DNA"/>
</dbReference>
<evidence type="ECO:0000256" key="2">
    <source>
        <dbReference type="ARBA" id="ARBA00008970"/>
    </source>
</evidence>
<keyword evidence="3" id="KW-0689">Ribosomal protein</keyword>
<dbReference type="VEuPathDB" id="FungiDB:VP01_1566g12"/>
<keyword evidence="4" id="KW-0496">Mitochondrion</keyword>
<accession>A0A0L6VJS3</accession>
<evidence type="ECO:0000256" key="4">
    <source>
        <dbReference type="ARBA" id="ARBA00023128"/>
    </source>
</evidence>
<organism evidence="7 8">
    <name type="scientific">Puccinia sorghi</name>
    <dbReference type="NCBI Taxonomy" id="27349"/>
    <lineage>
        <taxon>Eukaryota</taxon>
        <taxon>Fungi</taxon>
        <taxon>Dikarya</taxon>
        <taxon>Basidiomycota</taxon>
        <taxon>Pucciniomycotina</taxon>
        <taxon>Pucciniomycetes</taxon>
        <taxon>Pucciniales</taxon>
        <taxon>Pucciniaceae</taxon>
        <taxon>Puccinia</taxon>
    </lineage>
</organism>
<dbReference type="OrthoDB" id="2257454at2759"/>
<evidence type="ECO:0000256" key="5">
    <source>
        <dbReference type="ARBA" id="ARBA00023274"/>
    </source>
</evidence>
<comment type="caution">
    <text evidence="7">The sequence shown here is derived from an EMBL/GenBank/DDBJ whole genome shotgun (WGS) entry which is preliminary data.</text>
</comment>
<dbReference type="PANTHER" id="PTHR13362:SF2">
    <property type="entry name" value="SMALL RIBOSOMAL SUBUNIT PROTEIN MS33"/>
    <property type="match status" value="1"/>
</dbReference>
<sequence>MQIATRRGSAEMASALKIPTKFRLQALAKAQSAVFQTPFNPNNLRTGDRYLTKKLKGPLLQTYYPPIRPVNFKQLNQIFVQTAKANGVTGRDLEYWKLPDLREEKRQVPNYDLSSLLCKFGRPSFWLERVAHNRKRGKGPPKKGEGSENFGLRSSLGIYPKRQSSLWMSQAKQLCAL</sequence>
<protein>
    <recommendedName>
        <fullName evidence="6">Small ribosomal subunit protein mS33</fullName>
    </recommendedName>
</protein>
<dbReference type="GO" id="GO:0005739">
    <property type="term" value="C:mitochondrion"/>
    <property type="evidence" value="ECO:0007669"/>
    <property type="project" value="UniProtKB-SubCell"/>
</dbReference>
<evidence type="ECO:0000313" key="8">
    <source>
        <dbReference type="Proteomes" id="UP000037035"/>
    </source>
</evidence>
<comment type="similarity">
    <text evidence="2">Belongs to the mitochondrion-specific ribosomal protein mS33 family.</text>
</comment>
<evidence type="ECO:0000313" key="7">
    <source>
        <dbReference type="EMBL" id="KNZ60355.1"/>
    </source>
</evidence>
<dbReference type="STRING" id="27349.A0A0L6VJS3"/>
<evidence type="ECO:0000256" key="1">
    <source>
        <dbReference type="ARBA" id="ARBA00004173"/>
    </source>
</evidence>
<dbReference type="GO" id="GO:1990904">
    <property type="term" value="C:ribonucleoprotein complex"/>
    <property type="evidence" value="ECO:0007669"/>
    <property type="project" value="UniProtKB-KW"/>
</dbReference>
<keyword evidence="8" id="KW-1185">Reference proteome</keyword>
<dbReference type="AlphaFoldDB" id="A0A0L6VJS3"/>
<comment type="subcellular location">
    <subcellularLocation>
        <location evidence="1">Mitochondrion</location>
    </subcellularLocation>
</comment>
<dbReference type="GO" id="GO:0005840">
    <property type="term" value="C:ribosome"/>
    <property type="evidence" value="ECO:0007669"/>
    <property type="project" value="UniProtKB-KW"/>
</dbReference>
<dbReference type="Proteomes" id="UP000037035">
    <property type="component" value="Unassembled WGS sequence"/>
</dbReference>
<proteinExistence type="inferred from homology"/>
<dbReference type="Pfam" id="PF08293">
    <property type="entry name" value="MRP-S33"/>
    <property type="match status" value="1"/>
</dbReference>
<gene>
    <name evidence="7" type="ORF">VP01_1566g12</name>
</gene>
<dbReference type="PANTHER" id="PTHR13362">
    <property type="entry name" value="MITOCHONDRIAL RIBOSOMAL PROTEIN S33"/>
    <property type="match status" value="1"/>
</dbReference>
<name>A0A0L6VJS3_9BASI</name>
<keyword evidence="5" id="KW-0687">Ribonucleoprotein</keyword>
<evidence type="ECO:0000256" key="6">
    <source>
        <dbReference type="ARBA" id="ARBA00035132"/>
    </source>
</evidence>
<evidence type="ECO:0000256" key="3">
    <source>
        <dbReference type="ARBA" id="ARBA00022980"/>
    </source>
</evidence>
<reference evidence="7 8" key="1">
    <citation type="submission" date="2015-08" db="EMBL/GenBank/DDBJ databases">
        <title>Next Generation Sequencing and Analysis of the Genome of Puccinia sorghi L Schw, the Causal Agent of Maize Common Rust.</title>
        <authorList>
            <person name="Rochi L."/>
            <person name="Burguener G."/>
            <person name="Darino M."/>
            <person name="Turjanski A."/>
            <person name="Kreff E."/>
            <person name="Dieguez M.J."/>
            <person name="Sacco F."/>
        </authorList>
    </citation>
    <scope>NUCLEOTIDE SEQUENCE [LARGE SCALE GENOMIC DNA]</scope>
    <source>
        <strain evidence="7 8">RO10H11247</strain>
    </source>
</reference>